<evidence type="ECO:0008006" key="4">
    <source>
        <dbReference type="Google" id="ProtNLM"/>
    </source>
</evidence>
<feature type="transmembrane region" description="Helical" evidence="1">
    <location>
        <begin position="21"/>
        <end position="43"/>
    </location>
</feature>
<organism evidence="2 3">
    <name type="scientific">Candidatus Zambryskibacteria bacterium RIFCSPLOWO2_12_FULL_39_16</name>
    <dbReference type="NCBI Taxonomy" id="1802775"/>
    <lineage>
        <taxon>Bacteria</taxon>
        <taxon>Candidatus Zambryskiibacteriota</taxon>
    </lineage>
</organism>
<proteinExistence type="predicted"/>
<dbReference type="Proteomes" id="UP000177276">
    <property type="component" value="Unassembled WGS sequence"/>
</dbReference>
<name>A0A1G2UU51_9BACT</name>
<dbReference type="EMBL" id="MHWS01000002">
    <property type="protein sequence ID" value="OHB12896.1"/>
    <property type="molecule type" value="Genomic_DNA"/>
</dbReference>
<evidence type="ECO:0000313" key="3">
    <source>
        <dbReference type="Proteomes" id="UP000177276"/>
    </source>
</evidence>
<keyword evidence="1" id="KW-0812">Transmembrane</keyword>
<comment type="caution">
    <text evidence="2">The sequence shown here is derived from an EMBL/GenBank/DDBJ whole genome shotgun (WGS) entry which is preliminary data.</text>
</comment>
<keyword evidence="1" id="KW-1133">Transmembrane helix</keyword>
<keyword evidence="1" id="KW-0472">Membrane</keyword>
<reference evidence="2 3" key="1">
    <citation type="journal article" date="2016" name="Nat. Commun.">
        <title>Thousands of microbial genomes shed light on interconnected biogeochemical processes in an aquifer system.</title>
        <authorList>
            <person name="Anantharaman K."/>
            <person name="Brown C.T."/>
            <person name="Hug L.A."/>
            <person name="Sharon I."/>
            <person name="Castelle C.J."/>
            <person name="Probst A.J."/>
            <person name="Thomas B.C."/>
            <person name="Singh A."/>
            <person name="Wilkins M.J."/>
            <person name="Karaoz U."/>
            <person name="Brodie E.L."/>
            <person name="Williams K.H."/>
            <person name="Hubbard S.S."/>
            <person name="Banfield J.F."/>
        </authorList>
    </citation>
    <scope>NUCLEOTIDE SEQUENCE [LARGE SCALE GENOMIC DNA]</scope>
</reference>
<dbReference type="AlphaFoldDB" id="A0A1G2UU51"/>
<protein>
    <recommendedName>
        <fullName evidence="4">POTRA domain-containing protein</fullName>
    </recommendedName>
</protein>
<sequence>MKNNRYKKTSSIIAKRRKARRYVGIFLKISLPVAFFIGLVFLLRADFLQVKSFEVLSAETVQTESIKNAASDFISGTNFFLLPRSNILFLSKANLAAALLSKFGRLENVEVNKQFFSRSIKLSVSERKEDFLWCSDQGKCFFMTKDGFIFDLASFVVADKVIFRGLLNGNPLMKNFSTPEKMQNYSGFIEILKNADFQISSINIESNDKATAKSNTGDIIFSPDEEDLSTVAQNVILLINNIKSKTPSAQFSYVDARFGNKIFYKLY</sequence>
<evidence type="ECO:0000313" key="2">
    <source>
        <dbReference type="EMBL" id="OHB12896.1"/>
    </source>
</evidence>
<accession>A0A1G2UU51</accession>
<evidence type="ECO:0000256" key="1">
    <source>
        <dbReference type="SAM" id="Phobius"/>
    </source>
</evidence>
<gene>
    <name evidence="2" type="ORF">A3G46_02675</name>
</gene>